<proteinExistence type="predicted"/>
<dbReference type="Proteomes" id="UP000178184">
    <property type="component" value="Unassembled WGS sequence"/>
</dbReference>
<name>A0A1F6WQQ4_9BACT</name>
<protein>
    <submittedName>
        <fullName evidence="1">Uncharacterized protein</fullName>
    </submittedName>
</protein>
<comment type="caution">
    <text evidence="1">The sequence shown here is derived from an EMBL/GenBank/DDBJ whole genome shotgun (WGS) entry which is preliminary data.</text>
</comment>
<dbReference type="AlphaFoldDB" id="A0A1F6WQQ4"/>
<evidence type="ECO:0000313" key="1">
    <source>
        <dbReference type="EMBL" id="OGI84186.1"/>
    </source>
</evidence>
<accession>A0A1F6WQQ4</accession>
<reference evidence="1 2" key="1">
    <citation type="journal article" date="2016" name="Nat. Commun.">
        <title>Thousands of microbial genomes shed light on interconnected biogeochemical processes in an aquifer system.</title>
        <authorList>
            <person name="Anantharaman K."/>
            <person name="Brown C.T."/>
            <person name="Hug L.A."/>
            <person name="Sharon I."/>
            <person name="Castelle C.J."/>
            <person name="Probst A.J."/>
            <person name="Thomas B.C."/>
            <person name="Singh A."/>
            <person name="Wilkins M.J."/>
            <person name="Karaoz U."/>
            <person name="Brodie E.L."/>
            <person name="Williams K.H."/>
            <person name="Hubbard S.S."/>
            <person name="Banfield J.F."/>
        </authorList>
    </citation>
    <scope>NUCLEOTIDE SEQUENCE [LARGE SCALE GENOMIC DNA]</scope>
</reference>
<dbReference type="EMBL" id="MFUO01000007">
    <property type="protein sequence ID" value="OGI84186.1"/>
    <property type="molecule type" value="Genomic_DNA"/>
</dbReference>
<organism evidence="1 2">
    <name type="scientific">Candidatus Nomurabacteria bacterium RIFCSPLOWO2_01_FULL_33_17</name>
    <dbReference type="NCBI Taxonomy" id="1801764"/>
    <lineage>
        <taxon>Bacteria</taxon>
        <taxon>Candidatus Nomuraibacteriota</taxon>
    </lineage>
</organism>
<gene>
    <name evidence="1" type="ORF">A2903_01475</name>
</gene>
<sequence>MDTIEALKRLGVERHAIMYAGQIQGILEIAEESKRLSEEALRRHSQNIAGYILDYLFSKVTTEVNEDFRGYLSNNLITWIQQSLAWKTHGLEFNENILVTIFRPVFEKFNIEKDDLIEYLNKIWLFEPNIKYSLVKITDLPDTEKEVRFLFNLEYF</sequence>
<evidence type="ECO:0000313" key="2">
    <source>
        <dbReference type="Proteomes" id="UP000178184"/>
    </source>
</evidence>